<accession>A0A0F7KII0</accession>
<dbReference type="PATRIC" id="fig|44574.3.peg.3441"/>
<evidence type="ECO:0000313" key="4">
    <source>
        <dbReference type="Proteomes" id="UP000324176"/>
    </source>
</evidence>
<name>A0A0F7KII0_9PROT</name>
<sequence length="141" mass="16765">MNRDTKRLGLPSLIGDLFDQSELQIDNIFASLRNQLYVVILLHRAGLHKCSGVTFTQVVYWLLMWVWLKVDSIDMTSRKSMQSFSDARKDVMYDYLKWEDVSRRRLHYQIARQVVIEHKFEGHEMKAFVLDDSVKTRRGKR</sequence>
<evidence type="ECO:0000313" key="1">
    <source>
        <dbReference type="EMBL" id="AKH38694.1"/>
    </source>
</evidence>
<dbReference type="AlphaFoldDB" id="A0A0F7KII0"/>
<gene>
    <name evidence="1" type="ORF">AAW31_14170</name>
    <name evidence="2" type="ORF">BCL69_101751</name>
</gene>
<evidence type="ECO:0000313" key="2">
    <source>
        <dbReference type="EMBL" id="TYP89394.1"/>
    </source>
</evidence>
<evidence type="ECO:0000313" key="3">
    <source>
        <dbReference type="Proteomes" id="UP000034156"/>
    </source>
</evidence>
<organism evidence="1 3">
    <name type="scientific">Nitrosomonas communis</name>
    <dbReference type="NCBI Taxonomy" id="44574"/>
    <lineage>
        <taxon>Bacteria</taxon>
        <taxon>Pseudomonadati</taxon>
        <taxon>Pseudomonadota</taxon>
        <taxon>Betaproteobacteria</taxon>
        <taxon>Nitrosomonadales</taxon>
        <taxon>Nitrosomonadaceae</taxon>
        <taxon>Nitrosomonas</taxon>
    </lineage>
</organism>
<reference evidence="3" key="1">
    <citation type="submission" date="2015-05" db="EMBL/GenBank/DDBJ databases">
        <title>Draft genome of Nitrosomonas communis strain Nm2.</title>
        <authorList>
            <person name="Kozlowski J.A."/>
            <person name="Kits K.D."/>
            <person name="Stein L.Y."/>
        </authorList>
    </citation>
    <scope>NUCLEOTIDE SEQUENCE [LARGE SCALE GENOMIC DNA]</scope>
    <source>
        <strain evidence="3">Nm2</strain>
    </source>
</reference>
<dbReference type="EMBL" id="CP011451">
    <property type="protein sequence ID" value="AKH38694.1"/>
    <property type="molecule type" value="Genomic_DNA"/>
</dbReference>
<dbReference type="KEGG" id="nco:AAW31_14170"/>
<dbReference type="Proteomes" id="UP000324176">
    <property type="component" value="Unassembled WGS sequence"/>
</dbReference>
<protein>
    <submittedName>
        <fullName evidence="1">Uncharacterized protein</fullName>
    </submittedName>
</protein>
<reference evidence="2 4" key="3">
    <citation type="submission" date="2019-07" db="EMBL/GenBank/DDBJ databases">
        <title>Active sludge and wastewater microbial communities from Klosterneuburg, Austria.</title>
        <authorList>
            <person name="Wagner M."/>
        </authorList>
    </citation>
    <scope>NUCLEOTIDE SEQUENCE [LARGE SCALE GENOMIC DNA]</scope>
    <source>
        <strain evidence="2 4">Nm2</strain>
    </source>
</reference>
<dbReference type="EMBL" id="VNHT01000017">
    <property type="protein sequence ID" value="TYP89394.1"/>
    <property type="molecule type" value="Genomic_DNA"/>
</dbReference>
<dbReference type="Proteomes" id="UP000034156">
    <property type="component" value="Chromosome"/>
</dbReference>
<proteinExistence type="predicted"/>
<dbReference type="RefSeq" id="WP_046850731.1">
    <property type="nucleotide sequence ID" value="NZ_CP011451.1"/>
</dbReference>
<dbReference type="OrthoDB" id="7065199at2"/>
<keyword evidence="3" id="KW-1185">Reference proteome</keyword>
<reference evidence="1 3" key="2">
    <citation type="journal article" date="2016" name="Genome Announc.">
        <title>Genome Sequence of Nitrosomonas communis Strain Nm2, a Mesophilic Ammonia-Oxidizing Bacterium Isolated from Mediterranean Soil.</title>
        <authorList>
            <person name="Kozlowski J.A."/>
            <person name="Kits K.D."/>
            <person name="Stein L.Y."/>
        </authorList>
    </citation>
    <scope>NUCLEOTIDE SEQUENCE [LARGE SCALE GENOMIC DNA]</scope>
    <source>
        <strain evidence="1 3">Nm2</strain>
    </source>
</reference>